<gene>
    <name evidence="2" type="ORF">CCR94_13510</name>
</gene>
<dbReference type="CDD" id="cd00371">
    <property type="entry name" value="HMA"/>
    <property type="match status" value="1"/>
</dbReference>
<evidence type="ECO:0000313" key="2">
    <source>
        <dbReference type="EMBL" id="PPQ30109.1"/>
    </source>
</evidence>
<dbReference type="InterPro" id="IPR006121">
    <property type="entry name" value="HMA_dom"/>
</dbReference>
<dbReference type="Pfam" id="PF00403">
    <property type="entry name" value="HMA"/>
    <property type="match status" value="1"/>
</dbReference>
<proteinExistence type="predicted"/>
<dbReference type="InterPro" id="IPR036163">
    <property type="entry name" value="HMA_dom_sf"/>
</dbReference>
<dbReference type="AlphaFoldDB" id="A0A2S6N671"/>
<comment type="caution">
    <text evidence="2">The sequence shown here is derived from an EMBL/GenBank/DDBJ whole genome shotgun (WGS) entry which is preliminary data.</text>
</comment>
<dbReference type="OrthoDB" id="9801832at2"/>
<accession>A0A2S6N671</accession>
<evidence type="ECO:0000313" key="3">
    <source>
        <dbReference type="Proteomes" id="UP000239089"/>
    </source>
</evidence>
<evidence type="ECO:0000259" key="1">
    <source>
        <dbReference type="PROSITE" id="PS50846"/>
    </source>
</evidence>
<dbReference type="Proteomes" id="UP000239089">
    <property type="component" value="Unassembled WGS sequence"/>
</dbReference>
<name>A0A2S6N671_9HYPH</name>
<reference evidence="2 3" key="1">
    <citation type="journal article" date="2018" name="Arch. Microbiol.">
        <title>New insights into the metabolic potential of the phototrophic purple bacterium Rhodopila globiformis DSM 161(T) from its draft genome sequence and evidence for a vanadium-dependent nitrogenase.</title>
        <authorList>
            <person name="Imhoff J.F."/>
            <person name="Rahn T."/>
            <person name="Kunzel S."/>
            <person name="Neulinger S.C."/>
        </authorList>
    </citation>
    <scope>NUCLEOTIDE SEQUENCE [LARGE SCALE GENOMIC DNA]</scope>
    <source>
        <strain evidence="2 3">DSM 16996</strain>
    </source>
</reference>
<dbReference type="EMBL" id="NHSJ01000083">
    <property type="protein sequence ID" value="PPQ30109.1"/>
    <property type="molecule type" value="Genomic_DNA"/>
</dbReference>
<dbReference type="GO" id="GO:0046872">
    <property type="term" value="F:metal ion binding"/>
    <property type="evidence" value="ECO:0007669"/>
    <property type="project" value="InterPro"/>
</dbReference>
<dbReference type="RefSeq" id="WP_104508387.1">
    <property type="nucleotide sequence ID" value="NZ_JACIGC010000001.1"/>
</dbReference>
<keyword evidence="3" id="KW-1185">Reference proteome</keyword>
<dbReference type="PROSITE" id="PS50846">
    <property type="entry name" value="HMA_2"/>
    <property type="match status" value="1"/>
</dbReference>
<sequence>MTIGDTTLFLVEGMSCGKCAARVTKAIQALAPEAQVQIDLATKRVTVAPAAPDPQALAQVITEAGYPARPAS</sequence>
<organism evidence="2 3">
    <name type="scientific">Rhodoblastus sphagnicola</name>
    <dbReference type="NCBI Taxonomy" id="333368"/>
    <lineage>
        <taxon>Bacteria</taxon>
        <taxon>Pseudomonadati</taxon>
        <taxon>Pseudomonadota</taxon>
        <taxon>Alphaproteobacteria</taxon>
        <taxon>Hyphomicrobiales</taxon>
        <taxon>Rhodoblastaceae</taxon>
        <taxon>Rhodoblastus</taxon>
    </lineage>
</organism>
<dbReference type="SUPFAM" id="SSF55008">
    <property type="entry name" value="HMA, heavy metal-associated domain"/>
    <property type="match status" value="1"/>
</dbReference>
<feature type="domain" description="HMA" evidence="1">
    <location>
        <begin position="5"/>
        <end position="69"/>
    </location>
</feature>
<dbReference type="Gene3D" id="3.30.70.100">
    <property type="match status" value="1"/>
</dbReference>
<protein>
    <recommendedName>
        <fullName evidence="1">HMA domain-containing protein</fullName>
    </recommendedName>
</protein>